<dbReference type="InParanoid" id="A0A2K3DF74"/>
<evidence type="ECO:0000313" key="2">
    <source>
        <dbReference type="Proteomes" id="UP000006906"/>
    </source>
</evidence>
<organism evidence="1 2">
    <name type="scientific">Chlamydomonas reinhardtii</name>
    <name type="common">Chlamydomonas smithii</name>
    <dbReference type="NCBI Taxonomy" id="3055"/>
    <lineage>
        <taxon>Eukaryota</taxon>
        <taxon>Viridiplantae</taxon>
        <taxon>Chlorophyta</taxon>
        <taxon>core chlorophytes</taxon>
        <taxon>Chlorophyceae</taxon>
        <taxon>CS clade</taxon>
        <taxon>Chlamydomonadales</taxon>
        <taxon>Chlamydomonadaceae</taxon>
        <taxon>Chlamydomonas</taxon>
    </lineage>
</organism>
<dbReference type="RefSeq" id="XP_042921449.1">
    <property type="nucleotide sequence ID" value="XM_043066115.1"/>
</dbReference>
<proteinExistence type="predicted"/>
<gene>
    <name evidence="1" type="ORF">CHLRE_09g403404v5</name>
</gene>
<dbReference type="Gramene" id="PNW79179">
    <property type="protein sequence ID" value="PNW79179"/>
    <property type="gene ID" value="CHLRE_09g403404v5"/>
</dbReference>
<name>A0A2K3DF74_CHLRE</name>
<evidence type="ECO:0000313" key="1">
    <source>
        <dbReference type="EMBL" id="PNW79179.1"/>
    </source>
</evidence>
<reference evidence="1 2" key="1">
    <citation type="journal article" date="2007" name="Science">
        <title>The Chlamydomonas genome reveals the evolution of key animal and plant functions.</title>
        <authorList>
            <person name="Merchant S.S."/>
            <person name="Prochnik S.E."/>
            <person name="Vallon O."/>
            <person name="Harris E.H."/>
            <person name="Karpowicz S.J."/>
            <person name="Witman G.B."/>
            <person name="Terry A."/>
            <person name="Salamov A."/>
            <person name="Fritz-Laylin L.K."/>
            <person name="Marechal-Drouard L."/>
            <person name="Marshall W.F."/>
            <person name="Qu L.H."/>
            <person name="Nelson D.R."/>
            <person name="Sanderfoot A.A."/>
            <person name="Spalding M.H."/>
            <person name="Kapitonov V.V."/>
            <person name="Ren Q."/>
            <person name="Ferris P."/>
            <person name="Lindquist E."/>
            <person name="Shapiro H."/>
            <person name="Lucas S.M."/>
            <person name="Grimwood J."/>
            <person name="Schmutz J."/>
            <person name="Cardol P."/>
            <person name="Cerutti H."/>
            <person name="Chanfreau G."/>
            <person name="Chen C.L."/>
            <person name="Cognat V."/>
            <person name="Croft M.T."/>
            <person name="Dent R."/>
            <person name="Dutcher S."/>
            <person name="Fernandez E."/>
            <person name="Fukuzawa H."/>
            <person name="Gonzalez-Ballester D."/>
            <person name="Gonzalez-Halphen D."/>
            <person name="Hallmann A."/>
            <person name="Hanikenne M."/>
            <person name="Hippler M."/>
            <person name="Inwood W."/>
            <person name="Jabbari K."/>
            <person name="Kalanon M."/>
            <person name="Kuras R."/>
            <person name="Lefebvre P.A."/>
            <person name="Lemaire S.D."/>
            <person name="Lobanov A.V."/>
            <person name="Lohr M."/>
            <person name="Manuell A."/>
            <person name="Meier I."/>
            <person name="Mets L."/>
            <person name="Mittag M."/>
            <person name="Mittelmeier T."/>
            <person name="Moroney J.V."/>
            <person name="Moseley J."/>
            <person name="Napoli C."/>
            <person name="Nedelcu A.M."/>
            <person name="Niyogi K."/>
            <person name="Novoselov S.V."/>
            <person name="Paulsen I.T."/>
            <person name="Pazour G."/>
            <person name="Purton S."/>
            <person name="Ral J.P."/>
            <person name="Riano-Pachon D.M."/>
            <person name="Riekhof W."/>
            <person name="Rymarquis L."/>
            <person name="Schroda M."/>
            <person name="Stern D."/>
            <person name="Umen J."/>
            <person name="Willows R."/>
            <person name="Wilson N."/>
            <person name="Zimmer S.L."/>
            <person name="Allmer J."/>
            <person name="Balk J."/>
            <person name="Bisova K."/>
            <person name="Chen C.J."/>
            <person name="Elias M."/>
            <person name="Gendler K."/>
            <person name="Hauser C."/>
            <person name="Lamb M.R."/>
            <person name="Ledford H."/>
            <person name="Long J.C."/>
            <person name="Minagawa J."/>
            <person name="Page M.D."/>
            <person name="Pan J."/>
            <person name="Pootakham W."/>
            <person name="Roje S."/>
            <person name="Rose A."/>
            <person name="Stahlberg E."/>
            <person name="Terauchi A.M."/>
            <person name="Yang P."/>
            <person name="Ball S."/>
            <person name="Bowler C."/>
            <person name="Dieckmann C.L."/>
            <person name="Gladyshev V.N."/>
            <person name="Green P."/>
            <person name="Jorgensen R."/>
            <person name="Mayfield S."/>
            <person name="Mueller-Roeber B."/>
            <person name="Rajamani S."/>
            <person name="Sayre R.T."/>
            <person name="Brokstein P."/>
            <person name="Dubchak I."/>
            <person name="Goodstein D."/>
            <person name="Hornick L."/>
            <person name="Huang Y.W."/>
            <person name="Jhaveri J."/>
            <person name="Luo Y."/>
            <person name="Martinez D."/>
            <person name="Ngau W.C."/>
            <person name="Otillar B."/>
            <person name="Poliakov A."/>
            <person name="Porter A."/>
            <person name="Szajkowski L."/>
            <person name="Werner G."/>
            <person name="Zhou K."/>
            <person name="Grigoriev I.V."/>
            <person name="Rokhsar D.S."/>
            <person name="Grossman A.R."/>
        </authorList>
    </citation>
    <scope>NUCLEOTIDE SEQUENCE [LARGE SCALE GENOMIC DNA]</scope>
    <source>
        <strain evidence="2">CC-503</strain>
    </source>
</reference>
<sequence length="76" mass="8373">MLSSSLRLAYSWQRQPRRLCCWRAAGWAPGRLSGVLCAWTVCRSPAAKRVESFGGLMASEGGGISSRWSGVVIWRT</sequence>
<dbReference type="EMBL" id="CM008970">
    <property type="protein sequence ID" value="PNW79179.1"/>
    <property type="molecule type" value="Genomic_DNA"/>
</dbReference>
<dbReference type="GeneID" id="66054826"/>
<dbReference type="AlphaFoldDB" id="A0A2K3DF74"/>
<keyword evidence="2" id="KW-1185">Reference proteome</keyword>
<dbReference type="KEGG" id="cre:CHLRE_09g403404v5"/>
<accession>A0A2K3DF74</accession>
<protein>
    <submittedName>
        <fullName evidence="1">Uncharacterized protein</fullName>
    </submittedName>
</protein>
<dbReference type="Proteomes" id="UP000006906">
    <property type="component" value="Chromosome 9"/>
</dbReference>